<dbReference type="EMBL" id="NCWY01000002">
    <property type="protein sequence ID" value="PAK96742.1"/>
    <property type="molecule type" value="Genomic_DNA"/>
</dbReference>
<accession>A0A269ZG16</accession>
<evidence type="ECO:0000313" key="2">
    <source>
        <dbReference type="EMBL" id="PAK96742.1"/>
    </source>
</evidence>
<organism evidence="2 3">
    <name type="scientific">Brevibacterium casei</name>
    <dbReference type="NCBI Taxonomy" id="33889"/>
    <lineage>
        <taxon>Bacteria</taxon>
        <taxon>Bacillati</taxon>
        <taxon>Actinomycetota</taxon>
        <taxon>Actinomycetes</taxon>
        <taxon>Micrococcales</taxon>
        <taxon>Brevibacteriaceae</taxon>
        <taxon>Brevibacterium</taxon>
    </lineage>
</organism>
<name>A0A269ZG16_9MICO</name>
<dbReference type="AlphaFoldDB" id="A0A269ZG16"/>
<protein>
    <submittedName>
        <fullName evidence="2">DUF1990 domain-containing protein</fullName>
    </submittedName>
</protein>
<feature type="domain" description="DUF1990" evidence="1">
    <location>
        <begin position="25"/>
        <end position="169"/>
    </location>
</feature>
<dbReference type="PANTHER" id="PTHR34202">
    <property type="entry name" value="UPF0548 PROTEIN"/>
    <property type="match status" value="1"/>
</dbReference>
<reference evidence="2 3" key="1">
    <citation type="submission" date="2017-04" db="EMBL/GenBank/DDBJ databases">
        <title>Kefir bacterial isolates.</title>
        <authorList>
            <person name="Kim Y."/>
            <person name="Blasche S."/>
            <person name="Patil K.R."/>
        </authorList>
    </citation>
    <scope>NUCLEOTIDE SEQUENCE [LARGE SCALE GENOMIC DNA]</scope>
    <source>
        <strain evidence="2 3">OG2</strain>
    </source>
</reference>
<sequence>MTPVPLTCPQNPLLTRPHSPRWLDRPDGYRCFEAAYFVGRGRTTFEACAEDLLQWKVKTRSGFDIEPAGRRVEAGQEPTIRVRLGPFRLPEPSRVLEVVETEDLRGFTYGTKPGHPITGEESFLLVHRPDDRVFLVLRSVSRAGLGIWRLGEPVVRLAQRVYRRRYSRALRGNANGLARRPLPRGGSESKVSRISHRIRLLGTDGRVPRGGSSQTGVTCP</sequence>
<dbReference type="InterPro" id="IPR018960">
    <property type="entry name" value="DUF1990"/>
</dbReference>
<dbReference type="PANTHER" id="PTHR34202:SF1">
    <property type="entry name" value="UPF0548 PROTEIN"/>
    <property type="match status" value="1"/>
</dbReference>
<dbReference type="GeneID" id="99774419"/>
<evidence type="ECO:0000259" key="1">
    <source>
        <dbReference type="Pfam" id="PF09348"/>
    </source>
</evidence>
<comment type="caution">
    <text evidence="2">The sequence shown here is derived from an EMBL/GenBank/DDBJ whole genome shotgun (WGS) entry which is preliminary data.</text>
</comment>
<dbReference type="Proteomes" id="UP000216867">
    <property type="component" value="Unassembled WGS sequence"/>
</dbReference>
<gene>
    <name evidence="2" type="ORF">B8X04_02220</name>
</gene>
<dbReference type="Pfam" id="PF09348">
    <property type="entry name" value="DUF1990"/>
    <property type="match status" value="1"/>
</dbReference>
<dbReference type="RefSeq" id="WP_009376637.1">
    <property type="nucleotide sequence ID" value="NZ_CBDRLP010000004.1"/>
</dbReference>
<proteinExistence type="predicted"/>
<evidence type="ECO:0000313" key="3">
    <source>
        <dbReference type="Proteomes" id="UP000216867"/>
    </source>
</evidence>